<dbReference type="Pfam" id="PF13302">
    <property type="entry name" value="Acetyltransf_3"/>
    <property type="match status" value="1"/>
</dbReference>
<dbReference type="InterPro" id="IPR016181">
    <property type="entry name" value="Acyl_CoA_acyltransferase"/>
</dbReference>
<gene>
    <name evidence="5" type="primary">rimL</name>
    <name evidence="5" type="ORF">HMPREF0357_11285</name>
</gene>
<dbReference type="Proteomes" id="UP000003028">
    <property type="component" value="Unassembled WGS sequence"/>
</dbReference>
<keyword evidence="1" id="KW-0808">Transferase</keyword>
<dbReference type="PANTHER" id="PTHR43792:SF8">
    <property type="entry name" value="[RIBOSOMAL PROTEIN US5]-ALANINE N-ACETYLTRANSFERASE"/>
    <property type="match status" value="1"/>
</dbReference>
<dbReference type="STRING" id="1648.A2I91_03955"/>
<dbReference type="PROSITE" id="PS51186">
    <property type="entry name" value="GNAT"/>
    <property type="match status" value="1"/>
</dbReference>
<evidence type="ECO:0000256" key="3">
    <source>
        <dbReference type="ARBA" id="ARBA00038502"/>
    </source>
</evidence>
<evidence type="ECO:0000259" key="4">
    <source>
        <dbReference type="PROSITE" id="PS51186"/>
    </source>
</evidence>
<dbReference type="InterPro" id="IPR051531">
    <property type="entry name" value="N-acetyltransferase"/>
</dbReference>
<dbReference type="Gene3D" id="3.40.630.30">
    <property type="match status" value="1"/>
</dbReference>
<keyword evidence="2" id="KW-0012">Acyltransferase</keyword>
<evidence type="ECO:0000313" key="5">
    <source>
        <dbReference type="EMBL" id="EFY09178.1"/>
    </source>
</evidence>
<evidence type="ECO:0000256" key="2">
    <source>
        <dbReference type="ARBA" id="ARBA00023315"/>
    </source>
</evidence>
<sequence>MVFFYFIGGIMKPMTDLRLETERLVLRPVVMEDADDMYLYARTYQVTRMTRFKPHQSVEDTKQVIENVFLSRPSKGWPEAFAITLKNNGRMIGTCDFWPISASEGVYEMGYALNPRFWGLGLVTEAASAVLDFAFENYDVRRMELKHLKCNPASGAVARKLGFIEEGIKRQSAKFDDGYDDVVCYGLLKEEYYDREISEEVCSQRN</sequence>
<name>E7FWA8_ERYRH</name>
<dbReference type="EMBL" id="ACLK02000002">
    <property type="protein sequence ID" value="EFY09178.1"/>
    <property type="molecule type" value="Genomic_DNA"/>
</dbReference>
<dbReference type="SUPFAM" id="SSF55729">
    <property type="entry name" value="Acyl-CoA N-acyltransferases (Nat)"/>
    <property type="match status" value="1"/>
</dbReference>
<dbReference type="GO" id="GO:0016747">
    <property type="term" value="F:acyltransferase activity, transferring groups other than amino-acyl groups"/>
    <property type="evidence" value="ECO:0007669"/>
    <property type="project" value="InterPro"/>
</dbReference>
<comment type="similarity">
    <text evidence="3">Belongs to the acetyltransferase family. RimJ subfamily.</text>
</comment>
<dbReference type="PANTHER" id="PTHR43792">
    <property type="entry name" value="GNAT FAMILY, PUTATIVE (AFU_ORTHOLOGUE AFUA_3G00765)-RELATED-RELATED"/>
    <property type="match status" value="1"/>
</dbReference>
<proteinExistence type="inferred from homology"/>
<accession>E7FWA8</accession>
<dbReference type="InterPro" id="IPR000182">
    <property type="entry name" value="GNAT_dom"/>
</dbReference>
<evidence type="ECO:0000313" key="6">
    <source>
        <dbReference type="Proteomes" id="UP000003028"/>
    </source>
</evidence>
<comment type="caution">
    <text evidence="5">The sequence shown here is derived from an EMBL/GenBank/DDBJ whole genome shotgun (WGS) entry which is preliminary data.</text>
</comment>
<evidence type="ECO:0000256" key="1">
    <source>
        <dbReference type="ARBA" id="ARBA00022679"/>
    </source>
</evidence>
<keyword evidence="6" id="KW-1185">Reference proteome</keyword>
<protein>
    <submittedName>
        <fullName evidence="5">Acetyltransferase, GNAT family</fullName>
    </submittedName>
</protein>
<reference evidence="5" key="1">
    <citation type="submission" date="2011-01" db="EMBL/GenBank/DDBJ databases">
        <authorList>
            <person name="Muzny D."/>
            <person name="Qin X."/>
            <person name="Buhay C."/>
            <person name="Dugan-Rocha S."/>
            <person name="Ding Y."/>
            <person name="Chen G."/>
            <person name="Hawes A."/>
            <person name="Holder M."/>
            <person name="Jhangiani S."/>
            <person name="Johnson A."/>
            <person name="Khan Z."/>
            <person name="Li Z."/>
            <person name="Liu W."/>
            <person name="Liu X."/>
            <person name="Perez L."/>
            <person name="Shen H."/>
            <person name="Wang Q."/>
            <person name="Watt J."/>
            <person name="Xi L."/>
            <person name="Xin Y."/>
            <person name="Zhou J."/>
            <person name="Deng J."/>
            <person name="Jiang H."/>
            <person name="Liu Y."/>
            <person name="Qu J."/>
            <person name="Song X.-Z."/>
            <person name="Zhang L."/>
            <person name="Villasana D."/>
            <person name="Johnson A."/>
            <person name="Liu J."/>
            <person name="Liyanage D."/>
            <person name="Lorensuhewa L."/>
            <person name="Robinson T."/>
            <person name="Song A."/>
            <person name="Song B.-B."/>
            <person name="Dinh H."/>
            <person name="Thornton R."/>
            <person name="Coyle M."/>
            <person name="Francisco L."/>
            <person name="Jackson L."/>
            <person name="Javaid M."/>
            <person name="Korchina V."/>
            <person name="Kovar C."/>
            <person name="Mata R."/>
            <person name="Mathew T."/>
            <person name="Ngo R."/>
            <person name="Nguyen L."/>
            <person name="Nguyen N."/>
            <person name="Okwuonu G."/>
            <person name="Ongeri F."/>
            <person name="Pham C."/>
            <person name="Simmons D."/>
            <person name="Wilczek-Boney K."/>
            <person name="Hale W."/>
            <person name="Jakkamsetti A."/>
            <person name="Pham P."/>
            <person name="Ruth R."/>
            <person name="San Lucas F."/>
            <person name="Warren J."/>
            <person name="Zhang J."/>
            <person name="Zhao Z."/>
            <person name="Zhou C."/>
            <person name="Zhu D."/>
            <person name="Lee S."/>
            <person name="Bess C."/>
            <person name="Blankenburg K."/>
            <person name="Forbes L."/>
            <person name="Fu Q."/>
            <person name="Gubbala S."/>
            <person name="Hirani K."/>
            <person name="Jayaseelan J.C."/>
            <person name="Lara F."/>
            <person name="Munidasa M."/>
            <person name="Palculict T."/>
            <person name="Patil S."/>
            <person name="Pu L.-L."/>
            <person name="Saada N."/>
            <person name="Tang L."/>
            <person name="Weissenberger G."/>
            <person name="Zhu Y."/>
            <person name="Hemphill L."/>
            <person name="Shang Y."/>
            <person name="Youmans B."/>
            <person name="Ayvaz T."/>
            <person name="Ross M."/>
            <person name="Santibanez J."/>
            <person name="Aqrawi P."/>
            <person name="Gross S."/>
            <person name="Joshi V."/>
            <person name="Fowler G."/>
            <person name="Nazareth L."/>
            <person name="Reid J."/>
            <person name="Worley K."/>
            <person name="Petrosino J."/>
            <person name="Highlander S."/>
            <person name="Gibbs R."/>
        </authorList>
    </citation>
    <scope>NUCLEOTIDE SEQUENCE [LARGE SCALE GENOMIC DNA]</scope>
    <source>
        <strain evidence="5">ATCC 19414</strain>
    </source>
</reference>
<organism evidence="5 6">
    <name type="scientific">Erysipelothrix rhusiopathiae ATCC 19414</name>
    <dbReference type="NCBI Taxonomy" id="525280"/>
    <lineage>
        <taxon>Bacteria</taxon>
        <taxon>Bacillati</taxon>
        <taxon>Bacillota</taxon>
        <taxon>Erysipelotrichia</taxon>
        <taxon>Erysipelotrichales</taxon>
        <taxon>Erysipelotrichaceae</taxon>
        <taxon>Erysipelothrix</taxon>
    </lineage>
</organism>
<feature type="domain" description="N-acetyltransferase" evidence="4">
    <location>
        <begin position="24"/>
        <end position="190"/>
    </location>
</feature>
<dbReference type="AlphaFoldDB" id="E7FWA8"/>